<keyword evidence="2 8" id="KW-0813">Transport</keyword>
<comment type="function">
    <text evidence="8">ATP-binding (A) component of a common energy-coupling factor (ECF) ABC-transporter complex.</text>
</comment>
<evidence type="ECO:0000256" key="3">
    <source>
        <dbReference type="ARBA" id="ARBA00022475"/>
    </source>
</evidence>
<dbReference type="FunFam" id="3.40.50.300:FF:000224">
    <property type="entry name" value="Energy-coupling factor transporter ATP-binding protein EcfA"/>
    <property type="match status" value="1"/>
</dbReference>
<evidence type="ECO:0000256" key="7">
    <source>
        <dbReference type="ARBA" id="ARBA00023136"/>
    </source>
</evidence>
<name>A0A424YH85_9FIRM</name>
<keyword evidence="5 8" id="KW-0067">ATP-binding</keyword>
<dbReference type="InterPro" id="IPR050095">
    <property type="entry name" value="ECF_ABC_transporter_ATP-bd"/>
</dbReference>
<feature type="domain" description="ABC transporter" evidence="9">
    <location>
        <begin position="3"/>
        <end position="246"/>
    </location>
</feature>
<evidence type="ECO:0000256" key="6">
    <source>
        <dbReference type="ARBA" id="ARBA00022967"/>
    </source>
</evidence>
<evidence type="ECO:0000256" key="8">
    <source>
        <dbReference type="RuleBase" id="RU365104"/>
    </source>
</evidence>
<evidence type="ECO:0000256" key="4">
    <source>
        <dbReference type="ARBA" id="ARBA00022741"/>
    </source>
</evidence>
<dbReference type="GO" id="GO:0043190">
    <property type="term" value="C:ATP-binding cassette (ABC) transporter complex"/>
    <property type="evidence" value="ECO:0007669"/>
    <property type="project" value="TreeGrafter"/>
</dbReference>
<comment type="subunit">
    <text evidence="8">Forms a stable energy-coupling factor (ECF) transporter complex composed of 2 membrane-embedded substrate-binding proteins (S component), 2 ATP-binding proteins (A component) and 2 transmembrane proteins (T component).</text>
</comment>
<dbReference type="GO" id="GO:0005524">
    <property type="term" value="F:ATP binding"/>
    <property type="evidence" value="ECO:0007669"/>
    <property type="project" value="UniProtKB-UniRule"/>
</dbReference>
<evidence type="ECO:0000256" key="2">
    <source>
        <dbReference type="ARBA" id="ARBA00022448"/>
    </source>
</evidence>
<dbReference type="AlphaFoldDB" id="A0A424YH85"/>
<dbReference type="EMBL" id="QZAA01000067">
    <property type="protein sequence ID" value="RQD77458.1"/>
    <property type="molecule type" value="Genomic_DNA"/>
</dbReference>
<dbReference type="Proteomes" id="UP000285138">
    <property type="component" value="Unassembled WGS sequence"/>
</dbReference>
<comment type="similarity">
    <text evidence="8">Belongs to the ABC transporter superfamily. Energy-coupling factor EcfA family.</text>
</comment>
<evidence type="ECO:0000313" key="11">
    <source>
        <dbReference type="Proteomes" id="UP000285138"/>
    </source>
</evidence>
<evidence type="ECO:0000256" key="1">
    <source>
        <dbReference type="ARBA" id="ARBA00004202"/>
    </source>
</evidence>
<proteinExistence type="inferred from homology"/>
<evidence type="ECO:0000259" key="9">
    <source>
        <dbReference type="PROSITE" id="PS50893"/>
    </source>
</evidence>
<dbReference type="EC" id="7.-.-.-" evidence="8"/>
<protein>
    <recommendedName>
        <fullName evidence="8">Energy-coupling factor transporter ATP-binding protein EcfA2</fullName>
        <ecNumber evidence="8">7.-.-.-</ecNumber>
    </recommendedName>
</protein>
<gene>
    <name evidence="10" type="ORF">D5R97_02440</name>
</gene>
<dbReference type="SUPFAM" id="SSF52540">
    <property type="entry name" value="P-loop containing nucleoside triphosphate hydrolases"/>
    <property type="match status" value="1"/>
</dbReference>
<organism evidence="10 11">
    <name type="scientific">Candidatus Syntrophonatronum acetioxidans</name>
    <dbReference type="NCBI Taxonomy" id="1795816"/>
    <lineage>
        <taxon>Bacteria</taxon>
        <taxon>Bacillati</taxon>
        <taxon>Bacillota</taxon>
        <taxon>Clostridia</taxon>
        <taxon>Eubacteriales</taxon>
        <taxon>Syntrophomonadaceae</taxon>
        <taxon>Candidatus Syntrophonatronum</taxon>
    </lineage>
</organism>
<dbReference type="InterPro" id="IPR003593">
    <property type="entry name" value="AAA+_ATPase"/>
</dbReference>
<keyword evidence="7 8" id="KW-0472">Membrane</keyword>
<dbReference type="GO" id="GO:0042626">
    <property type="term" value="F:ATPase-coupled transmembrane transporter activity"/>
    <property type="evidence" value="ECO:0007669"/>
    <property type="project" value="TreeGrafter"/>
</dbReference>
<keyword evidence="4 8" id="KW-0547">Nucleotide-binding</keyword>
<dbReference type="InterPro" id="IPR003439">
    <property type="entry name" value="ABC_transporter-like_ATP-bd"/>
</dbReference>
<accession>A0A424YH85</accession>
<dbReference type="InterPro" id="IPR015856">
    <property type="entry name" value="ABC_transpr_CbiO/EcfA_su"/>
</dbReference>
<dbReference type="PANTHER" id="PTHR43553">
    <property type="entry name" value="HEAVY METAL TRANSPORTER"/>
    <property type="match status" value="1"/>
</dbReference>
<reference evidence="10 11" key="1">
    <citation type="submission" date="2018-08" db="EMBL/GenBank/DDBJ databases">
        <title>The metabolism and importance of syntrophic acetate oxidation coupled to methane or sulfide production in haloalkaline environments.</title>
        <authorList>
            <person name="Timmers P.H.A."/>
            <person name="Vavourakis C.D."/>
            <person name="Sorokin D.Y."/>
            <person name="Sinninghe Damste J.S."/>
            <person name="Muyzer G."/>
            <person name="Stams A.J.M."/>
            <person name="Plugge C.M."/>
        </authorList>
    </citation>
    <scope>NUCLEOTIDE SEQUENCE [LARGE SCALE GENOMIC DNA]</scope>
    <source>
        <strain evidence="10">MSAO_Bac1</strain>
    </source>
</reference>
<comment type="caution">
    <text evidence="10">The sequence shown here is derived from an EMBL/GenBank/DDBJ whole genome shotgun (WGS) entry which is preliminary data.</text>
</comment>
<evidence type="ECO:0000256" key="5">
    <source>
        <dbReference type="ARBA" id="ARBA00022840"/>
    </source>
</evidence>
<dbReference type="InterPro" id="IPR030946">
    <property type="entry name" value="EcfA2"/>
</dbReference>
<dbReference type="Pfam" id="PF00005">
    <property type="entry name" value="ABC_tran"/>
    <property type="match status" value="1"/>
</dbReference>
<dbReference type="PROSITE" id="PS50893">
    <property type="entry name" value="ABC_TRANSPORTER_2"/>
    <property type="match status" value="1"/>
</dbReference>
<dbReference type="Gene3D" id="3.40.50.300">
    <property type="entry name" value="P-loop containing nucleotide triphosphate hydrolases"/>
    <property type="match status" value="1"/>
</dbReference>
<keyword evidence="6" id="KW-1278">Translocase</keyword>
<dbReference type="SMART" id="SM00382">
    <property type="entry name" value="AAA"/>
    <property type="match status" value="1"/>
</dbReference>
<sequence length="290" mass="33001">MFLEIKDLTCFYMGGGPFEVKALDRINLKVNKGEFLGLIGRTGSGKTTLVQHFNGLIKPSQGTVIFQGKDLYGQERVDWREIRQKIGLVFQHPEDQLFGETVYEDVAFGPRKLGIDDNFTNQRVKEALRLVNLNFDEIKERSPFSLSRGEMRRVAIAGVLSMEPELLVMDEPTAGLDPRGRQELLEQVRYLHQEKGLTIIFVSHNMGEIARLAHRLVVMEEGKIVLEGTPGKIFKEGERLLSLGLELPQITLLMLTLKRQGRDVKTDIFTVEKAREEIMKMMKGKWGEPC</sequence>
<comment type="subcellular location">
    <subcellularLocation>
        <location evidence="1 8">Cell membrane</location>
        <topology evidence="1 8">Peripheral membrane protein</topology>
    </subcellularLocation>
</comment>
<dbReference type="NCBIfam" id="TIGR04521">
    <property type="entry name" value="ECF_ATPase_2"/>
    <property type="match status" value="1"/>
</dbReference>
<dbReference type="CDD" id="cd03225">
    <property type="entry name" value="ABC_cobalt_CbiO_domain1"/>
    <property type="match status" value="1"/>
</dbReference>
<dbReference type="InterPro" id="IPR027417">
    <property type="entry name" value="P-loop_NTPase"/>
</dbReference>
<dbReference type="PANTHER" id="PTHR43553:SF27">
    <property type="entry name" value="ENERGY-COUPLING FACTOR TRANSPORTER ATP-BINDING PROTEIN ECFA2"/>
    <property type="match status" value="1"/>
</dbReference>
<keyword evidence="3 8" id="KW-1003">Cell membrane</keyword>
<dbReference type="GO" id="GO:0016887">
    <property type="term" value="F:ATP hydrolysis activity"/>
    <property type="evidence" value="ECO:0007669"/>
    <property type="project" value="InterPro"/>
</dbReference>
<evidence type="ECO:0000313" key="10">
    <source>
        <dbReference type="EMBL" id="RQD77458.1"/>
    </source>
</evidence>